<dbReference type="InterPro" id="IPR043737">
    <property type="entry name" value="DUF5682"/>
</dbReference>
<comment type="caution">
    <text evidence="1">The sequence shown here is derived from an EMBL/GenBank/DDBJ whole genome shotgun (WGS) entry which is preliminary data.</text>
</comment>
<reference evidence="2" key="1">
    <citation type="journal article" date="2019" name="Int. J. Syst. Evol. Microbiol.">
        <title>The Global Catalogue of Microorganisms (GCM) 10K type strain sequencing project: providing services to taxonomists for standard genome sequencing and annotation.</title>
        <authorList>
            <consortium name="The Broad Institute Genomics Platform"/>
            <consortium name="The Broad Institute Genome Sequencing Center for Infectious Disease"/>
            <person name="Wu L."/>
            <person name="Ma J."/>
        </authorList>
    </citation>
    <scope>NUCLEOTIDE SEQUENCE [LARGE SCALE GENOMIC DNA]</scope>
    <source>
        <strain evidence="2">NBRC 102122</strain>
    </source>
</reference>
<dbReference type="EMBL" id="BSOP01000039">
    <property type="protein sequence ID" value="GLR53477.1"/>
    <property type="molecule type" value="Genomic_DNA"/>
</dbReference>
<organism evidence="1 2">
    <name type="scientific">Shinella yambaruensis</name>
    <dbReference type="NCBI Taxonomy" id="415996"/>
    <lineage>
        <taxon>Bacteria</taxon>
        <taxon>Pseudomonadati</taxon>
        <taxon>Pseudomonadota</taxon>
        <taxon>Alphaproteobacteria</taxon>
        <taxon>Hyphomicrobiales</taxon>
        <taxon>Rhizobiaceae</taxon>
        <taxon>Shinella</taxon>
    </lineage>
</organism>
<accession>A0ABQ5ZP15</accession>
<gene>
    <name evidence="1" type="primary">yehM</name>
    <name evidence="1" type="ORF">GCM10007923_46920</name>
</gene>
<dbReference type="RefSeq" id="WP_244769763.1">
    <property type="nucleotide sequence ID" value="NZ_BSOP01000039.1"/>
</dbReference>
<evidence type="ECO:0000313" key="2">
    <source>
        <dbReference type="Proteomes" id="UP001156702"/>
    </source>
</evidence>
<proteinExistence type="predicted"/>
<dbReference type="Pfam" id="PF18934">
    <property type="entry name" value="DUF5682"/>
    <property type="match status" value="1"/>
</dbReference>
<evidence type="ECO:0000313" key="1">
    <source>
        <dbReference type="EMBL" id="GLR53477.1"/>
    </source>
</evidence>
<protein>
    <submittedName>
        <fullName evidence="1">Uncharacterized protein</fullName>
    </submittedName>
</protein>
<dbReference type="Proteomes" id="UP001156702">
    <property type="component" value="Unassembled WGS sequence"/>
</dbReference>
<keyword evidence="2" id="KW-1185">Reference proteome</keyword>
<name>A0ABQ5ZP15_9HYPH</name>
<sequence length="775" mass="83986">MRLGIFSRPERQATAADERLVVIGVRHHSPACAHLVRRAVKRHRPAFVLIEGPADFNPHLGDLRLDHQLPLAIFSYHATRHRSFASYSPFCAYSPEWQALQAAWEAGATPLFCDLPAWHPDFGARANRYADPHGRHAAAAEAAVARALGEDGRDAVWDTLAEQAPPDELDHRLERYFDLLRPGGDEDPLENAREQFMARHAAWALREAGSRKVVLVCGGWHAEAIRRLARAADGARPDVPVPADDEHAGSYLVPYDYRRLDRFTGYASGMPSPAYYEQVHARGLEAAANWAENAIAQAMRAAGQVVSTADRVAWHAHGQALALTRGHRTVLRTDLLDAALATLVKDGLDQPAAWTREGAVRAGTHPALVAMLKALTGERRGRLAPGTRRPPLVIDIEERLEHAGLTPGHSARRIELDWRVPADREQAHILNALRVLGMPGLERLEGPSAPRPAAPQESFRLIRHRDAEGMLIEASRWGGTLPMAATALLADRAAEARSDLKALSACFADALFAGLLALENDLTAQLAHGIGLSHDMGAVGAAGRMAMGLYRFGEIFGAAAHRALGELCEAAFSRVLQAAEAIRNDEEGLRAIPAFVACRDMLRDGPDLAIERGAFLAMLGRCLANAQTAPAVAGAALGTLVACGESSGHDIAGHMRRFSRPDQLGDFLSGLFALAREEIAADNALIDAVRTLVDDWPDDAFLIALPALRQAFAFFPPRERERLSRVILRATGIGEAQAEIRALEWMRQPADVADQAAALALEAIVARRLADAGLV</sequence>